<evidence type="ECO:0000313" key="3">
    <source>
        <dbReference type="EMBL" id="EOB12146.1"/>
    </source>
</evidence>
<dbReference type="HOGENOM" id="CLU_1321230_0_0_1"/>
<sequence length="208" mass="24793">MLREIYEQKTQSESSDDSNSGTEKFINLLEQEKKLRREIEQKIIEKENEILILRNENIREAEDKGELLRELDILKVNLKKFKNNDKEKEMLSKEMDLILKDLNNLILGINTKYFKILEENRENIKNLKEKLILKEEKIKNMEVEISEISKDLEEAKDKINNLNHLKVLNSTKINNLLNEFDSLKITNLSLETELEEKISANKFYKRRK</sequence>
<evidence type="ECO:0000256" key="1">
    <source>
        <dbReference type="SAM" id="Coils"/>
    </source>
</evidence>
<proteinExistence type="predicted"/>
<keyword evidence="4" id="KW-1185">Reference proteome</keyword>
<evidence type="ECO:0000313" key="4">
    <source>
        <dbReference type="Proteomes" id="UP000016927"/>
    </source>
</evidence>
<feature type="coiled-coil region" evidence="1">
    <location>
        <begin position="110"/>
        <end position="193"/>
    </location>
</feature>
<reference evidence="3 4" key="1">
    <citation type="journal article" date="2013" name="BMC Genomics">
        <title>Comparative genomics of parasitic silkworm microsporidia reveal an association between genome expansion and host adaptation.</title>
        <authorList>
            <person name="Pan G."/>
            <person name="Xu J."/>
            <person name="Li T."/>
            <person name="Xia Q."/>
            <person name="Liu S.L."/>
            <person name="Zhang G."/>
            <person name="Li S."/>
            <person name="Li C."/>
            <person name="Liu H."/>
            <person name="Yang L."/>
            <person name="Liu T."/>
            <person name="Zhang X."/>
            <person name="Wu Z."/>
            <person name="Fan W."/>
            <person name="Dang X."/>
            <person name="Xiang H."/>
            <person name="Tao M."/>
            <person name="Li Y."/>
            <person name="Hu J."/>
            <person name="Li Z."/>
            <person name="Lin L."/>
            <person name="Luo J."/>
            <person name="Geng L."/>
            <person name="Wang L."/>
            <person name="Long M."/>
            <person name="Wan Y."/>
            <person name="He N."/>
            <person name="Zhang Z."/>
            <person name="Lu C."/>
            <person name="Keeling P.J."/>
            <person name="Wang J."/>
            <person name="Xiang Z."/>
            <person name="Zhou Z."/>
        </authorList>
    </citation>
    <scope>NUCLEOTIDE SEQUENCE [LARGE SCALE GENOMIC DNA]</scope>
    <source>
        <strain evidence="4">CQ1 / CVCC 102059</strain>
    </source>
</reference>
<gene>
    <name evidence="3" type="ORF">NBO_514g0011</name>
</gene>
<keyword evidence="1" id="KW-0175">Coiled coil</keyword>
<dbReference type="EMBL" id="KB909422">
    <property type="protein sequence ID" value="EOB12146.1"/>
    <property type="molecule type" value="Genomic_DNA"/>
</dbReference>
<dbReference type="Proteomes" id="UP000016927">
    <property type="component" value="Unassembled WGS sequence"/>
</dbReference>
<evidence type="ECO:0000256" key="2">
    <source>
        <dbReference type="SAM" id="MobiDB-lite"/>
    </source>
</evidence>
<feature type="region of interest" description="Disordered" evidence="2">
    <location>
        <begin position="1"/>
        <end position="23"/>
    </location>
</feature>
<feature type="compositionally biased region" description="Polar residues" evidence="2">
    <location>
        <begin position="8"/>
        <end position="22"/>
    </location>
</feature>
<feature type="coiled-coil region" evidence="1">
    <location>
        <begin position="29"/>
        <end position="84"/>
    </location>
</feature>
<dbReference type="AlphaFoldDB" id="R0KNA2"/>
<name>R0KNA2_NOSB1</name>
<organism evidence="3 4">
    <name type="scientific">Nosema bombycis (strain CQ1 / CVCC 102059)</name>
    <name type="common">Microsporidian parasite</name>
    <name type="synonym">Pebrine of silkworm</name>
    <dbReference type="NCBI Taxonomy" id="578461"/>
    <lineage>
        <taxon>Eukaryota</taxon>
        <taxon>Fungi</taxon>
        <taxon>Fungi incertae sedis</taxon>
        <taxon>Microsporidia</taxon>
        <taxon>Nosematidae</taxon>
        <taxon>Nosema</taxon>
    </lineage>
</organism>
<protein>
    <submittedName>
        <fullName evidence="3">Myosin heavy chain</fullName>
    </submittedName>
</protein>
<dbReference type="VEuPathDB" id="MicrosporidiaDB:NBO_514g0011"/>
<accession>R0KNA2</accession>